<evidence type="ECO:0000313" key="3">
    <source>
        <dbReference type="Proteomes" id="UP000463883"/>
    </source>
</evidence>
<dbReference type="InterPro" id="IPR001173">
    <property type="entry name" value="Glyco_trans_2-like"/>
</dbReference>
<proteinExistence type="predicted"/>
<dbReference type="Proteomes" id="UP000463883">
    <property type="component" value="Chromosome"/>
</dbReference>
<dbReference type="KEGG" id="amic:Ami3637_05675"/>
<dbReference type="InterPro" id="IPR029063">
    <property type="entry name" value="SAM-dependent_MTases_sf"/>
</dbReference>
<accession>A0A6P1MDG2</accession>
<dbReference type="PANTHER" id="PTHR43179:SF7">
    <property type="entry name" value="RHAMNOSYLTRANSFERASE WBBL"/>
    <property type="match status" value="1"/>
</dbReference>
<evidence type="ECO:0000259" key="1">
    <source>
        <dbReference type="Pfam" id="PF00535"/>
    </source>
</evidence>
<dbReference type="Gene3D" id="3.90.550.10">
    <property type="entry name" value="Spore Coat Polysaccharide Biosynthesis Protein SpsA, Chain A"/>
    <property type="match status" value="1"/>
</dbReference>
<name>A0A6P1MDG2_9FIRM</name>
<dbReference type="SUPFAM" id="SSF53448">
    <property type="entry name" value="Nucleotide-diphospho-sugar transferases"/>
    <property type="match status" value="1"/>
</dbReference>
<dbReference type="AlphaFoldDB" id="A0A6P1MDG2"/>
<feature type="domain" description="Glycosyltransferase 2-like" evidence="1">
    <location>
        <begin position="44"/>
        <end position="163"/>
    </location>
</feature>
<organism evidence="2 3">
    <name type="scientific">Aminipila terrae</name>
    <dbReference type="NCBI Taxonomy" id="2697030"/>
    <lineage>
        <taxon>Bacteria</taxon>
        <taxon>Bacillati</taxon>
        <taxon>Bacillota</taxon>
        <taxon>Clostridia</taxon>
        <taxon>Peptostreptococcales</taxon>
        <taxon>Anaerovoracaceae</taxon>
        <taxon>Aminipila</taxon>
    </lineage>
</organism>
<evidence type="ECO:0000313" key="2">
    <source>
        <dbReference type="EMBL" id="QHI71947.1"/>
    </source>
</evidence>
<keyword evidence="3" id="KW-1185">Reference proteome</keyword>
<dbReference type="Gene3D" id="3.40.50.150">
    <property type="entry name" value="Vaccinia Virus protein VP39"/>
    <property type="match status" value="1"/>
</dbReference>
<reference evidence="2 3" key="1">
    <citation type="submission" date="2020-01" db="EMBL/GenBank/DDBJ databases">
        <title>Genomic analysis of Aminipila sp. CBA3637.</title>
        <authorList>
            <person name="Kim Y.B."/>
            <person name="Roh S.W."/>
        </authorList>
    </citation>
    <scope>NUCLEOTIDE SEQUENCE [LARGE SCALE GENOMIC DNA]</scope>
    <source>
        <strain evidence="2 3">CBA3637</strain>
    </source>
</reference>
<dbReference type="SUPFAM" id="SSF53335">
    <property type="entry name" value="S-adenosyl-L-methionine-dependent methyltransferases"/>
    <property type="match status" value="1"/>
</dbReference>
<dbReference type="PANTHER" id="PTHR43179">
    <property type="entry name" value="RHAMNOSYLTRANSFERASE WBBL"/>
    <property type="match status" value="1"/>
</dbReference>
<dbReference type="EMBL" id="CP047591">
    <property type="protein sequence ID" value="QHI71947.1"/>
    <property type="molecule type" value="Genomic_DNA"/>
</dbReference>
<sequence length="506" mass="58758">MSYLVEPIIINTEHFIAPKAENDLYVARKNIVHCRRGQENLTASIVILCYNRLLKSKRCIESVLKYTQDIDYELILIDNGSSDGTFEYLQSVPYENKKIIKITKNIGADMPFSQLLKIYRGKYLVTLANDIVVTANWLSNIIKCYESDDKIGFAVPMSTNVSNLQEFDIKFKNVNEIQDFAEKNNVSNPFRWKERMRVIDIINVFKREILDLVGTFDYGFFHDFSEDDFCIRVRRAGYKLILCEDSFVHHDHDFRNMEDKDPEEFQKSLNIGRNNYRDKYHGLDAWDDVNNYERNLIAMLSVDVRNKIIPRILGVDVRMGTPILEIRNKLCMQGIMESYSFGFCTQAKYFTDLQTICGQNVFCDRIDYIFEHFIPNSFDYIVLGEPINLYAQPVKLMQRLIEFAKPGGQILIKLKNVNNISKFVQILGGNKFIDDNMFLNIEPEELIECAKIIGITSYRLSPEMMNVEGDIEEALKGILKTANLSKDLVETTKKLEIENYLICLCK</sequence>
<keyword evidence="2" id="KW-0808">Transferase</keyword>
<protein>
    <submittedName>
        <fullName evidence="2">Glycosyltransferase</fullName>
    </submittedName>
</protein>
<gene>
    <name evidence="2" type="ORF">Ami3637_05675</name>
</gene>
<dbReference type="InterPro" id="IPR029044">
    <property type="entry name" value="Nucleotide-diphossugar_trans"/>
</dbReference>
<dbReference type="Pfam" id="PF00535">
    <property type="entry name" value="Glycos_transf_2"/>
    <property type="match status" value="1"/>
</dbReference>
<dbReference type="GO" id="GO:0016740">
    <property type="term" value="F:transferase activity"/>
    <property type="evidence" value="ECO:0007669"/>
    <property type="project" value="UniProtKB-KW"/>
</dbReference>
<dbReference type="RefSeq" id="WP_162361717.1">
    <property type="nucleotide sequence ID" value="NZ_CP047591.1"/>
</dbReference>